<reference evidence="3 4" key="1">
    <citation type="submission" date="2014-09" db="EMBL/GenBank/DDBJ databases">
        <title>Isolation and characterization of Aurantimonas altamirensis ON-56566 from clinical sample following a dog bite.</title>
        <authorList>
            <person name="Eshaghi A."/>
            <person name="Li A."/>
            <person name="Shahinas D."/>
            <person name="Bahn P."/>
            <person name="Kus J.V."/>
            <person name="Patel S.N."/>
        </authorList>
    </citation>
    <scope>NUCLEOTIDE SEQUENCE [LARGE SCALE GENOMIC DNA]</scope>
    <source>
        <strain evidence="3 4">ON-56566</strain>
    </source>
</reference>
<name>A0A0B1Q6C6_9HYPH</name>
<dbReference type="EMBL" id="JRFJ01000002">
    <property type="protein sequence ID" value="KHJ54931.1"/>
    <property type="molecule type" value="Genomic_DNA"/>
</dbReference>
<dbReference type="Proteomes" id="UP000030826">
    <property type="component" value="Unassembled WGS sequence"/>
</dbReference>
<organism evidence="3 4">
    <name type="scientific">Aureimonas altamirensis</name>
    <dbReference type="NCBI Taxonomy" id="370622"/>
    <lineage>
        <taxon>Bacteria</taxon>
        <taxon>Pseudomonadati</taxon>
        <taxon>Pseudomonadota</taxon>
        <taxon>Alphaproteobacteria</taxon>
        <taxon>Hyphomicrobiales</taxon>
        <taxon>Aurantimonadaceae</taxon>
        <taxon>Aureimonas</taxon>
    </lineage>
</organism>
<proteinExistence type="predicted"/>
<accession>A0A0B1Q6C6</accession>
<feature type="transmembrane region" description="Helical" evidence="2">
    <location>
        <begin position="28"/>
        <end position="46"/>
    </location>
</feature>
<evidence type="ECO:0000313" key="3">
    <source>
        <dbReference type="EMBL" id="KHJ54931.1"/>
    </source>
</evidence>
<sequence>MRRGTRHVETGPFERTNEYNGYTPPKRGFSVIYGSLILFLLSWGLWYQLRTFGLLNLAALTGAAAFGSLWRHIEYRWP</sequence>
<protein>
    <submittedName>
        <fullName evidence="3">Uncharacterized protein</fullName>
    </submittedName>
</protein>
<evidence type="ECO:0000313" key="4">
    <source>
        <dbReference type="Proteomes" id="UP000030826"/>
    </source>
</evidence>
<keyword evidence="2" id="KW-0472">Membrane</keyword>
<evidence type="ECO:0000256" key="2">
    <source>
        <dbReference type="SAM" id="Phobius"/>
    </source>
</evidence>
<evidence type="ECO:0000256" key="1">
    <source>
        <dbReference type="SAM" id="MobiDB-lite"/>
    </source>
</evidence>
<comment type="caution">
    <text evidence="3">The sequence shown here is derived from an EMBL/GenBank/DDBJ whole genome shotgun (WGS) entry which is preliminary data.</text>
</comment>
<dbReference type="AlphaFoldDB" id="A0A0B1Q6C6"/>
<keyword evidence="2" id="KW-0812">Transmembrane</keyword>
<keyword evidence="2" id="KW-1133">Transmembrane helix</keyword>
<feature type="transmembrane region" description="Helical" evidence="2">
    <location>
        <begin position="52"/>
        <end position="70"/>
    </location>
</feature>
<gene>
    <name evidence="3" type="ORF">LA66_10320</name>
</gene>
<feature type="region of interest" description="Disordered" evidence="1">
    <location>
        <begin position="1"/>
        <end position="25"/>
    </location>
</feature>